<feature type="transmembrane region" description="Helical" evidence="1">
    <location>
        <begin position="12"/>
        <end position="29"/>
    </location>
</feature>
<accession>A0A1M4TP26</accession>
<reference evidence="2 3" key="1">
    <citation type="submission" date="2016-11" db="EMBL/GenBank/DDBJ databases">
        <authorList>
            <person name="Jaros S."/>
            <person name="Januszkiewicz K."/>
            <person name="Wedrychowicz H."/>
        </authorList>
    </citation>
    <scope>NUCLEOTIDE SEQUENCE [LARGE SCALE GENOMIC DNA]</scope>
    <source>
        <strain evidence="2 3">DSM 10502</strain>
    </source>
</reference>
<dbReference type="Proteomes" id="UP000184404">
    <property type="component" value="Unassembled WGS sequence"/>
</dbReference>
<keyword evidence="3" id="KW-1185">Reference proteome</keyword>
<evidence type="ECO:0000256" key="1">
    <source>
        <dbReference type="SAM" id="Phobius"/>
    </source>
</evidence>
<keyword evidence="1" id="KW-0472">Membrane</keyword>
<keyword evidence="1" id="KW-0812">Transmembrane</keyword>
<name>A0A1M4TP26_9FIRM</name>
<evidence type="ECO:0000313" key="3">
    <source>
        <dbReference type="Proteomes" id="UP000184404"/>
    </source>
</evidence>
<protein>
    <submittedName>
        <fullName evidence="2">Uncharacterized protein</fullName>
    </submittedName>
</protein>
<proteinExistence type="predicted"/>
<dbReference type="AlphaFoldDB" id="A0A1M4TP26"/>
<evidence type="ECO:0000313" key="2">
    <source>
        <dbReference type="EMBL" id="SHE46047.1"/>
    </source>
</evidence>
<organism evidence="2 3">
    <name type="scientific">Schwartzia succinivorans DSM 10502</name>
    <dbReference type="NCBI Taxonomy" id="1123243"/>
    <lineage>
        <taxon>Bacteria</taxon>
        <taxon>Bacillati</taxon>
        <taxon>Bacillota</taxon>
        <taxon>Negativicutes</taxon>
        <taxon>Selenomonadales</taxon>
        <taxon>Selenomonadaceae</taxon>
        <taxon>Schwartzia</taxon>
    </lineage>
</organism>
<dbReference type="RefSeq" id="WP_072934625.1">
    <property type="nucleotide sequence ID" value="NZ_FQUG01000002.1"/>
</dbReference>
<dbReference type="EMBL" id="FQUG01000002">
    <property type="protein sequence ID" value="SHE46047.1"/>
    <property type="molecule type" value="Genomic_DNA"/>
</dbReference>
<sequence>MKLLKTIKPLDWLIMVVAVLVLVQMNFSHLMVEDVLYLTAIIMWSGGLLVRLYLQSRKLNSDKS</sequence>
<gene>
    <name evidence="2" type="ORF">SAMN02745190_00543</name>
</gene>
<dbReference type="STRING" id="1123243.SAMN02745190_00543"/>
<keyword evidence="1" id="KW-1133">Transmembrane helix</keyword>
<feature type="transmembrane region" description="Helical" evidence="1">
    <location>
        <begin position="35"/>
        <end position="54"/>
    </location>
</feature>